<organism evidence="1 2">
    <name type="scientific">Burkholderia cepacia</name>
    <name type="common">Pseudomonas cepacia</name>
    <dbReference type="NCBI Taxonomy" id="292"/>
    <lineage>
        <taxon>Bacteria</taxon>
        <taxon>Pseudomonadati</taxon>
        <taxon>Pseudomonadota</taxon>
        <taxon>Betaproteobacteria</taxon>
        <taxon>Burkholderiales</taxon>
        <taxon>Burkholderiaceae</taxon>
        <taxon>Burkholderia</taxon>
        <taxon>Burkholderia cepacia complex</taxon>
    </lineage>
</organism>
<dbReference type="Proteomes" id="UP000298234">
    <property type="component" value="Unassembled WGS sequence"/>
</dbReference>
<proteinExistence type="predicted"/>
<dbReference type="AlphaFoldDB" id="A0AAX2RJH3"/>
<name>A0AAX2RJH3_BURCE</name>
<sequence length="82" mass="9059">MQDDLHHRELVEIRVEQRSDDHDYGTASIVTGPRRTARRPVCRPCYPNAGPTIAKPPAALPGRAAVRHTRPVGESLLRAAIN</sequence>
<gene>
    <name evidence="1" type="ORF">E3D37_28505</name>
</gene>
<dbReference type="EMBL" id="SNSQ01000039">
    <property type="protein sequence ID" value="TEU40613.1"/>
    <property type="molecule type" value="Genomic_DNA"/>
</dbReference>
<protein>
    <submittedName>
        <fullName evidence="1">Uncharacterized protein</fullName>
    </submittedName>
</protein>
<accession>A0AAX2RJH3</accession>
<evidence type="ECO:0000313" key="2">
    <source>
        <dbReference type="Proteomes" id="UP000298234"/>
    </source>
</evidence>
<comment type="caution">
    <text evidence="1">The sequence shown here is derived from an EMBL/GenBank/DDBJ whole genome shotgun (WGS) entry which is preliminary data.</text>
</comment>
<reference evidence="1 2" key="1">
    <citation type="submission" date="2019-03" db="EMBL/GenBank/DDBJ databases">
        <title>Burkholderia cepacia outbreak.</title>
        <authorList>
            <person name="Farzana R."/>
            <person name="Walsh T.R."/>
        </authorList>
    </citation>
    <scope>NUCLEOTIDE SEQUENCE [LARGE SCALE GENOMIC DNA]</scope>
    <source>
        <strain evidence="2">d13</strain>
    </source>
</reference>
<evidence type="ECO:0000313" key="1">
    <source>
        <dbReference type="EMBL" id="TEU40613.1"/>
    </source>
</evidence>